<dbReference type="InterPro" id="IPR015500">
    <property type="entry name" value="Peptidase_S8_subtilisin-rel"/>
</dbReference>
<dbReference type="InterPro" id="IPR036852">
    <property type="entry name" value="Peptidase_S8/S53_dom_sf"/>
</dbReference>
<keyword evidence="2 5" id="KW-0645">Protease</keyword>
<dbReference type="GO" id="GO:0006508">
    <property type="term" value="P:proteolysis"/>
    <property type="evidence" value="ECO:0007669"/>
    <property type="project" value="UniProtKB-KW"/>
</dbReference>
<evidence type="ECO:0000256" key="8">
    <source>
        <dbReference type="SAM" id="SignalP"/>
    </source>
</evidence>
<feature type="active site" description="Charge relay system" evidence="5">
    <location>
        <position position="348"/>
    </location>
</feature>
<dbReference type="EMBL" id="RXZH01000001">
    <property type="protein sequence ID" value="RTZ18106.1"/>
    <property type="molecule type" value="Genomic_DNA"/>
</dbReference>
<feature type="active site" description="Charge relay system" evidence="5">
    <location>
        <position position="190"/>
    </location>
</feature>
<dbReference type="Gene3D" id="3.30.70.80">
    <property type="entry name" value="Peptidase S8 propeptide/proteinase inhibitor I9"/>
    <property type="match status" value="1"/>
</dbReference>
<feature type="domain" description="Peptidase S8/S53" evidence="9">
    <location>
        <begin position="153"/>
        <end position="359"/>
    </location>
</feature>
<dbReference type="PANTHER" id="PTHR43806">
    <property type="entry name" value="PEPTIDASE S8"/>
    <property type="match status" value="1"/>
</dbReference>
<proteinExistence type="inferred from homology"/>
<dbReference type="Pfam" id="PF00082">
    <property type="entry name" value="Peptidase_S8"/>
    <property type="match status" value="1"/>
</dbReference>
<comment type="similarity">
    <text evidence="1 5 6">Belongs to the peptidase S8 family.</text>
</comment>
<accession>A0A432D2J3</accession>
<dbReference type="OrthoDB" id="9790784at2"/>
<feature type="active site" description="Charge relay system" evidence="5">
    <location>
        <position position="155"/>
    </location>
</feature>
<sequence length="385" mass="38829">MKPSKIAQLLTLMLTPVAFQSAAEQPTHSTATMQLEAKQTCIVQFNDSISKFDVDGRVRGMLSASNAQAKHVYKHSIKGFAVKMSCSEARSAFGSDSDIVSFEPDSLVFVSAPPPGKGKNKDNSGDPPANQQTPWGITRVGGPVDGSGKIAWVIDTGIDLDHPDLNVDRGLGFSAFTSGKDRSPDDGHGHGTHVAGTIAAVDNSIDVVGVAAGATVVPIKVLNRNGSGTTSGVIAGVDYVASVANGQGCANISLGGGVSPSLDAAVEALGGSGVMVSLAAGNSSQDANNASPARANGANIWTISATNSNDVFASFSNYGNPPVDYAAPGVSVLSTKKGGGTVSYSGTSMAAPHACGVLLMTNGSPNSNGFAVGDPDGSPDPIISL</sequence>
<dbReference type="Gene3D" id="3.40.50.200">
    <property type="entry name" value="Peptidase S8/S53 domain"/>
    <property type="match status" value="1"/>
</dbReference>
<dbReference type="PRINTS" id="PR00723">
    <property type="entry name" value="SUBTILISIN"/>
</dbReference>
<dbReference type="GO" id="GO:0004252">
    <property type="term" value="F:serine-type endopeptidase activity"/>
    <property type="evidence" value="ECO:0007669"/>
    <property type="project" value="UniProtKB-UniRule"/>
</dbReference>
<dbReference type="InterPro" id="IPR037045">
    <property type="entry name" value="S8pro/Inhibitor_I9_sf"/>
</dbReference>
<dbReference type="PROSITE" id="PS00138">
    <property type="entry name" value="SUBTILASE_SER"/>
    <property type="match status" value="1"/>
</dbReference>
<protein>
    <submittedName>
        <fullName evidence="10">S8 family peptidase</fullName>
    </submittedName>
</protein>
<keyword evidence="11" id="KW-1185">Reference proteome</keyword>
<name>A0A432D2J3_9VIBR</name>
<reference evidence="10 11" key="1">
    <citation type="submission" date="2018-12" db="EMBL/GenBank/DDBJ databases">
        <title>Vibrio sp. isolated from China Sea.</title>
        <authorList>
            <person name="Li Y."/>
        </authorList>
    </citation>
    <scope>NUCLEOTIDE SEQUENCE [LARGE SCALE GENOMIC DNA]</scope>
    <source>
        <strain evidence="10 11">BEI207</strain>
    </source>
</reference>
<evidence type="ECO:0000256" key="4">
    <source>
        <dbReference type="ARBA" id="ARBA00022825"/>
    </source>
</evidence>
<dbReference type="PANTHER" id="PTHR43806:SF11">
    <property type="entry name" value="CEREVISIN-RELATED"/>
    <property type="match status" value="1"/>
</dbReference>
<evidence type="ECO:0000256" key="6">
    <source>
        <dbReference type="RuleBase" id="RU003355"/>
    </source>
</evidence>
<evidence type="ECO:0000256" key="7">
    <source>
        <dbReference type="SAM" id="MobiDB-lite"/>
    </source>
</evidence>
<evidence type="ECO:0000256" key="3">
    <source>
        <dbReference type="ARBA" id="ARBA00022801"/>
    </source>
</evidence>
<evidence type="ECO:0000313" key="11">
    <source>
        <dbReference type="Proteomes" id="UP000268973"/>
    </source>
</evidence>
<dbReference type="InterPro" id="IPR050131">
    <property type="entry name" value="Peptidase_S8_subtilisin-like"/>
</dbReference>
<dbReference type="PROSITE" id="PS51892">
    <property type="entry name" value="SUBTILASE"/>
    <property type="match status" value="1"/>
</dbReference>
<comment type="caution">
    <text evidence="10">The sequence shown here is derived from an EMBL/GenBank/DDBJ whole genome shotgun (WGS) entry which is preliminary data.</text>
</comment>
<keyword evidence="8" id="KW-0732">Signal</keyword>
<keyword evidence="4 5" id="KW-0720">Serine protease</keyword>
<dbReference type="PROSITE" id="PS00137">
    <property type="entry name" value="SUBTILASE_HIS"/>
    <property type="match status" value="1"/>
</dbReference>
<dbReference type="RefSeq" id="WP_126572852.1">
    <property type="nucleotide sequence ID" value="NZ_RXZH01000001.1"/>
</dbReference>
<feature type="chain" id="PRO_5019165638" evidence="8">
    <location>
        <begin position="23"/>
        <end position="385"/>
    </location>
</feature>
<organism evidence="10 11">
    <name type="scientific">Vibrio aquaticus</name>
    <dbReference type="NCBI Taxonomy" id="2496559"/>
    <lineage>
        <taxon>Bacteria</taxon>
        <taxon>Pseudomonadati</taxon>
        <taxon>Pseudomonadota</taxon>
        <taxon>Gammaproteobacteria</taxon>
        <taxon>Vibrionales</taxon>
        <taxon>Vibrionaceae</taxon>
        <taxon>Vibrio</taxon>
    </lineage>
</organism>
<dbReference type="InterPro" id="IPR023828">
    <property type="entry name" value="Peptidase_S8_Ser-AS"/>
</dbReference>
<evidence type="ECO:0000259" key="9">
    <source>
        <dbReference type="Pfam" id="PF00082"/>
    </source>
</evidence>
<dbReference type="InterPro" id="IPR000209">
    <property type="entry name" value="Peptidase_S8/S53_dom"/>
</dbReference>
<evidence type="ECO:0000256" key="5">
    <source>
        <dbReference type="PROSITE-ProRule" id="PRU01240"/>
    </source>
</evidence>
<dbReference type="InterPro" id="IPR022398">
    <property type="entry name" value="Peptidase_S8_His-AS"/>
</dbReference>
<evidence type="ECO:0000256" key="1">
    <source>
        <dbReference type="ARBA" id="ARBA00011073"/>
    </source>
</evidence>
<dbReference type="GO" id="GO:0005615">
    <property type="term" value="C:extracellular space"/>
    <property type="evidence" value="ECO:0007669"/>
    <property type="project" value="TreeGrafter"/>
</dbReference>
<feature type="region of interest" description="Disordered" evidence="7">
    <location>
        <begin position="110"/>
        <end position="137"/>
    </location>
</feature>
<evidence type="ECO:0000313" key="10">
    <source>
        <dbReference type="EMBL" id="RTZ18106.1"/>
    </source>
</evidence>
<evidence type="ECO:0000256" key="2">
    <source>
        <dbReference type="ARBA" id="ARBA00022670"/>
    </source>
</evidence>
<dbReference type="InterPro" id="IPR023827">
    <property type="entry name" value="Peptidase_S8_Asp-AS"/>
</dbReference>
<dbReference type="PROSITE" id="PS00136">
    <property type="entry name" value="SUBTILASE_ASP"/>
    <property type="match status" value="1"/>
</dbReference>
<dbReference type="Proteomes" id="UP000268973">
    <property type="component" value="Unassembled WGS sequence"/>
</dbReference>
<keyword evidence="3 5" id="KW-0378">Hydrolase</keyword>
<dbReference type="AlphaFoldDB" id="A0A432D2J3"/>
<gene>
    <name evidence="10" type="ORF">EJ063_04775</name>
</gene>
<dbReference type="SUPFAM" id="SSF52743">
    <property type="entry name" value="Subtilisin-like"/>
    <property type="match status" value="1"/>
</dbReference>
<feature type="signal peptide" evidence="8">
    <location>
        <begin position="1"/>
        <end position="22"/>
    </location>
</feature>